<evidence type="ECO:0000256" key="1">
    <source>
        <dbReference type="SAM" id="MobiDB-lite"/>
    </source>
</evidence>
<protein>
    <submittedName>
        <fullName evidence="2">Uncharacterized protein</fullName>
    </submittedName>
</protein>
<evidence type="ECO:0000313" key="3">
    <source>
        <dbReference type="Proteomes" id="UP001152888"/>
    </source>
</evidence>
<reference evidence="2" key="1">
    <citation type="submission" date="2022-03" db="EMBL/GenBank/DDBJ databases">
        <authorList>
            <person name="Sayadi A."/>
        </authorList>
    </citation>
    <scope>NUCLEOTIDE SEQUENCE</scope>
</reference>
<dbReference type="AlphaFoldDB" id="A0A9P0M6S6"/>
<proteinExistence type="predicted"/>
<name>A0A9P0M6S6_ACAOB</name>
<gene>
    <name evidence="2" type="ORF">ACAOBT_LOCUS30263</name>
</gene>
<dbReference type="Proteomes" id="UP001152888">
    <property type="component" value="Unassembled WGS sequence"/>
</dbReference>
<sequence>MSIGHSDARQVGIQSSTFDKTRAKKVERNTKRGKKRWQRKKKLVHMSKDKTDRLIGHVEGPRKGPPNINVCGTRCRHGGFQTEKLKNMLVDKMAVS</sequence>
<comment type="caution">
    <text evidence="2">The sequence shown here is derived from an EMBL/GenBank/DDBJ whole genome shotgun (WGS) entry which is preliminary data.</text>
</comment>
<feature type="compositionally biased region" description="Basic and acidic residues" evidence="1">
    <location>
        <begin position="46"/>
        <end position="62"/>
    </location>
</feature>
<dbReference type="EMBL" id="CAKOFQ010007810">
    <property type="protein sequence ID" value="CAH2008480.1"/>
    <property type="molecule type" value="Genomic_DNA"/>
</dbReference>
<feature type="region of interest" description="Disordered" evidence="1">
    <location>
        <begin position="1"/>
        <end position="70"/>
    </location>
</feature>
<evidence type="ECO:0000313" key="2">
    <source>
        <dbReference type="EMBL" id="CAH2008480.1"/>
    </source>
</evidence>
<feature type="compositionally biased region" description="Basic and acidic residues" evidence="1">
    <location>
        <begin position="19"/>
        <end position="30"/>
    </location>
</feature>
<keyword evidence="3" id="KW-1185">Reference proteome</keyword>
<feature type="compositionally biased region" description="Basic residues" evidence="1">
    <location>
        <begin position="31"/>
        <end position="45"/>
    </location>
</feature>
<organism evidence="2 3">
    <name type="scientific">Acanthoscelides obtectus</name>
    <name type="common">Bean weevil</name>
    <name type="synonym">Bruchus obtectus</name>
    <dbReference type="NCBI Taxonomy" id="200917"/>
    <lineage>
        <taxon>Eukaryota</taxon>
        <taxon>Metazoa</taxon>
        <taxon>Ecdysozoa</taxon>
        <taxon>Arthropoda</taxon>
        <taxon>Hexapoda</taxon>
        <taxon>Insecta</taxon>
        <taxon>Pterygota</taxon>
        <taxon>Neoptera</taxon>
        <taxon>Endopterygota</taxon>
        <taxon>Coleoptera</taxon>
        <taxon>Polyphaga</taxon>
        <taxon>Cucujiformia</taxon>
        <taxon>Chrysomeloidea</taxon>
        <taxon>Chrysomelidae</taxon>
        <taxon>Bruchinae</taxon>
        <taxon>Bruchini</taxon>
        <taxon>Acanthoscelides</taxon>
    </lineage>
</organism>
<accession>A0A9P0M6S6</accession>